<gene>
    <name evidence="4" type="ORF">DFP98_104238</name>
</gene>
<comment type="caution">
    <text evidence="4">The sequence shown here is derived from an EMBL/GenBank/DDBJ whole genome shotgun (WGS) entry which is preliminary data.</text>
</comment>
<feature type="compositionally biased region" description="Low complexity" evidence="2">
    <location>
        <begin position="804"/>
        <end position="822"/>
    </location>
</feature>
<dbReference type="SUPFAM" id="SSF51445">
    <property type="entry name" value="(Trans)glycosidases"/>
    <property type="match status" value="1"/>
</dbReference>
<dbReference type="Gene3D" id="2.60.120.260">
    <property type="entry name" value="Galactose-binding domain-like"/>
    <property type="match status" value="2"/>
</dbReference>
<dbReference type="InterPro" id="IPR003305">
    <property type="entry name" value="CenC_carb-bd"/>
</dbReference>
<dbReference type="EMBL" id="QRDZ01000004">
    <property type="protein sequence ID" value="RED85533.1"/>
    <property type="molecule type" value="Genomic_DNA"/>
</dbReference>
<feature type="domain" description="SLH" evidence="3">
    <location>
        <begin position="1168"/>
        <end position="1224"/>
    </location>
</feature>
<dbReference type="InterPro" id="IPR008979">
    <property type="entry name" value="Galactose-bd-like_sf"/>
</dbReference>
<dbReference type="PROSITE" id="PS51272">
    <property type="entry name" value="SLH"/>
    <property type="match status" value="2"/>
</dbReference>
<dbReference type="Proteomes" id="UP000256977">
    <property type="component" value="Unassembled WGS sequence"/>
</dbReference>
<accession>A0A3D9KJ22</accession>
<dbReference type="SUPFAM" id="SSF49785">
    <property type="entry name" value="Galactose-binding domain-like"/>
    <property type="match status" value="2"/>
</dbReference>
<feature type="region of interest" description="Disordered" evidence="2">
    <location>
        <begin position="795"/>
        <end position="829"/>
    </location>
</feature>
<dbReference type="Pfam" id="PF00395">
    <property type="entry name" value="SLH"/>
    <property type="match status" value="2"/>
</dbReference>
<evidence type="ECO:0000256" key="1">
    <source>
        <dbReference type="ARBA" id="ARBA00022801"/>
    </source>
</evidence>
<dbReference type="AlphaFoldDB" id="A0A3D9KJ22"/>
<name>A0A3D9KJ22_9BACL</name>
<dbReference type="GO" id="GO:0016798">
    <property type="term" value="F:hydrolase activity, acting on glycosyl bonds"/>
    <property type="evidence" value="ECO:0007669"/>
    <property type="project" value="InterPro"/>
</dbReference>
<evidence type="ECO:0000313" key="5">
    <source>
        <dbReference type="Proteomes" id="UP000256977"/>
    </source>
</evidence>
<keyword evidence="5" id="KW-1185">Reference proteome</keyword>
<evidence type="ECO:0000256" key="2">
    <source>
        <dbReference type="SAM" id="MobiDB-lite"/>
    </source>
</evidence>
<reference evidence="4 5" key="1">
    <citation type="submission" date="2018-07" db="EMBL/GenBank/DDBJ databases">
        <title>Genomic Encyclopedia of Type Strains, Phase III (KMG-III): the genomes of soil and plant-associated and newly described type strains.</title>
        <authorList>
            <person name="Whitman W."/>
        </authorList>
    </citation>
    <scope>NUCLEOTIDE SEQUENCE [LARGE SCALE GENOMIC DNA]</scope>
    <source>
        <strain evidence="4 5">CECT 7287</strain>
    </source>
</reference>
<protein>
    <submittedName>
        <fullName evidence="4">S-layer family protein</fullName>
    </submittedName>
</protein>
<dbReference type="Gene3D" id="3.20.20.80">
    <property type="entry name" value="Glycosidases"/>
    <property type="match status" value="1"/>
</dbReference>
<dbReference type="InterPro" id="IPR017853">
    <property type="entry name" value="GH"/>
</dbReference>
<keyword evidence="1" id="KW-0378">Hydrolase</keyword>
<dbReference type="Pfam" id="PF02018">
    <property type="entry name" value="CBM_4_9"/>
    <property type="match status" value="1"/>
</dbReference>
<evidence type="ECO:0000313" key="4">
    <source>
        <dbReference type="EMBL" id="RED85533.1"/>
    </source>
</evidence>
<proteinExistence type="predicted"/>
<dbReference type="RefSeq" id="WP_116059952.1">
    <property type="nucleotide sequence ID" value="NZ_QRDZ01000004.1"/>
</dbReference>
<evidence type="ECO:0000259" key="3">
    <source>
        <dbReference type="PROSITE" id="PS51272"/>
    </source>
</evidence>
<dbReference type="InterPro" id="IPR001119">
    <property type="entry name" value="SLH_dom"/>
</dbReference>
<feature type="domain" description="SLH" evidence="3">
    <location>
        <begin position="1067"/>
        <end position="1130"/>
    </location>
</feature>
<organism evidence="4 5">
    <name type="scientific">Cohnella phaseoli</name>
    <dbReference type="NCBI Taxonomy" id="456490"/>
    <lineage>
        <taxon>Bacteria</taxon>
        <taxon>Bacillati</taxon>
        <taxon>Bacillota</taxon>
        <taxon>Bacilli</taxon>
        <taxon>Bacillales</taxon>
        <taxon>Paenibacillaceae</taxon>
        <taxon>Cohnella</taxon>
    </lineage>
</organism>
<sequence>MIRLKKIAMAFLALILVLQLAPISFLGGDSLRIAAAAEADVLVMEESFENPADERWITESSGYDDGEAYTGNHSLKYERSDAAYYKYPQVSLAMEPGETYYATVMLKTENVGAGKARIALEAYDGDDWKGGQYTDGLAPADWTLLKLPTYTVPEDAGRLQVSLYLSQGDTGTVWFDDVKVYKKAPAGSQSGYSTSFEDPDDATWLSGSTSYDAAESRTGQYSLKYTNGPANSSPSFDFNLTPGVGYYVSVWVKTDGVADGDGAKLALDAVDAGGNWIGGSYANPINPGDWTYFRIPLYTAPANGAKANLTLYTQGTTGTVWFDDLTLHEVKPKLIQTRLESPGYRGILSPGTDAEIRVRTEAATGADLSAYTIRASLLQEDQTVVEATYLDGPGGDAVFPSAKLAPGTYHVRVEAVLSGTDTAADSEEWTIRKLGSAAEMPESYVDNEGRFWRNGKLFLPIGIYADKIVRSELEELKNSPINTLLPYDLPSGEQLDLAAEYGKQVIFSLKDFFYGSAWAPEGINSDEDAVSKIGEFVNRFKDYPALLAWYLNDEAPNDDRLPSHYEAVKANDPNHPAYTVDFHLPSASVLAKTTDIFGLDVYPVKGLEEDPIGEPGELQKATTEAIGKKGQWAVVQAQNVGNYGQGGLRPPTEREMRNMAWQYITEGARGILFYSLFDMKNDASGLPYEELLGRVNRVAQEIADLQAFILSDRPADNVRIAEGDGDWLHWISRKVGDKDYIAMVNNSQEAQRAAIEVPEGMRLKVWNENTFLPISNNRFTGSYSPLDVQIYELSAKSGSGGGTSNPDPGSSSGTDSGPSTGTEAPNNPLADLEQELNGLRERLDGASASEQAAINAQAIEKIQAAADRIGQLDMTPYLPRSSGDETGIDTPALLARIDSIGEAFDRLRELLRGFSPEAILPARLSMTFEGSSDELQVKLEQAILERLLEKSVAQVTLDWQGVELLFAPSQLQGDVEIRIIRTSDDQQLAAPVYEIQLKVNGSVPTEFNPPITLGLPLPTGADLDKELLAMIEFAGGRTEIVGGKLSGEKMYAELSRLRSKYAVVENRVEFNDLDRVASWAGRAIQVAAAKGFMSGADNGRFAPESPITRAEWVALLAKGLELGDMDVERDMPVSDAPVTRAELAALAGRAVSLLTGRPVPSGENPPALLRFRDASRIPEEMTGAAALAVSLGIVNGVDANRLLPEGIATRAQAAVVLYRLMGIR</sequence>